<dbReference type="InterPro" id="IPR038610">
    <property type="entry name" value="FliK-like_C_sf"/>
</dbReference>
<organism evidence="3 4">
    <name type="scientific">Vibrio caribbeanicus ATCC BAA-2122</name>
    <dbReference type="NCBI Taxonomy" id="796620"/>
    <lineage>
        <taxon>Bacteria</taxon>
        <taxon>Pseudomonadati</taxon>
        <taxon>Pseudomonadota</taxon>
        <taxon>Gammaproteobacteria</taxon>
        <taxon>Vibrionales</taxon>
        <taxon>Vibrionaceae</taxon>
        <taxon>Vibrio</taxon>
    </lineage>
</organism>
<dbReference type="Proteomes" id="UP000002943">
    <property type="component" value="Unassembled WGS sequence"/>
</dbReference>
<dbReference type="PANTHER" id="PTHR37533">
    <property type="entry name" value="FLAGELLAR HOOK-LENGTH CONTROL PROTEIN"/>
    <property type="match status" value="1"/>
</dbReference>
<comment type="caution">
    <text evidence="3">The sequence shown here is derived from an EMBL/GenBank/DDBJ whole genome shotgun (WGS) entry which is preliminary data.</text>
</comment>
<dbReference type="PANTHER" id="PTHR37533:SF2">
    <property type="entry name" value="FLAGELLAR HOOK-LENGTH CONTROL PROTEIN"/>
    <property type="match status" value="1"/>
</dbReference>
<dbReference type="Gene3D" id="3.30.750.140">
    <property type="match status" value="1"/>
</dbReference>
<dbReference type="InterPro" id="IPR021136">
    <property type="entry name" value="Flagellar_hook_control-like_C"/>
</dbReference>
<evidence type="ECO:0000313" key="3">
    <source>
        <dbReference type="EMBL" id="EFP95033.1"/>
    </source>
</evidence>
<feature type="domain" description="Flagellar hook-length control protein-like C-terminal" evidence="2">
    <location>
        <begin position="217"/>
        <end position="298"/>
    </location>
</feature>
<dbReference type="Pfam" id="PF02120">
    <property type="entry name" value="Flg_hook"/>
    <property type="match status" value="1"/>
</dbReference>
<sequence>MNNTSPIPTGFKQGSQQGSQPSTIQKTSLSGDTNIIVSFQLQAEAIHNTSDEKIESAEKVDSVETPFYQDKLSVPPEGEHKTGFHHSGILQQQSNELARKTLHEQSGQLVSSRHVQDSNVTSKMSRASTTSVHHPQILNVMESSTNINIESKPLVANLHTAQAFNTSQAGEGLSNSLPTHSATNVNKAQISSEWASVKVDPQASKWGQQMLQILHDRVSFQAQQNLQEAKIRLDPPDLGKLDLIVRVEGDRLNVQLNASSMATREALNQVSERLRAELQDQNFVHVDVNVGTERDQQSHSDQPSNEDSLHIHAAHPKLSEHSDQSQSDHWLNTHA</sequence>
<evidence type="ECO:0000256" key="1">
    <source>
        <dbReference type="SAM" id="MobiDB-lite"/>
    </source>
</evidence>
<evidence type="ECO:0000313" key="4">
    <source>
        <dbReference type="Proteomes" id="UP000002943"/>
    </source>
</evidence>
<name>E3BPE4_9VIBR</name>
<protein>
    <submittedName>
        <fullName evidence="3">LafE</fullName>
    </submittedName>
</protein>
<evidence type="ECO:0000259" key="2">
    <source>
        <dbReference type="Pfam" id="PF02120"/>
    </source>
</evidence>
<feature type="compositionally biased region" description="Polar residues" evidence="1">
    <location>
        <begin position="324"/>
        <end position="335"/>
    </location>
</feature>
<keyword evidence="4" id="KW-1185">Reference proteome</keyword>
<dbReference type="CDD" id="cd17470">
    <property type="entry name" value="T3SS_Flik_C"/>
    <property type="match status" value="1"/>
</dbReference>
<dbReference type="EMBL" id="AEIU01000108">
    <property type="protein sequence ID" value="EFP95033.1"/>
    <property type="molecule type" value="Genomic_DNA"/>
</dbReference>
<feature type="region of interest" description="Disordered" evidence="1">
    <location>
        <begin position="293"/>
        <end position="335"/>
    </location>
</feature>
<feature type="region of interest" description="Disordered" evidence="1">
    <location>
        <begin position="1"/>
        <end position="28"/>
    </location>
</feature>
<feature type="region of interest" description="Disordered" evidence="1">
    <location>
        <begin position="102"/>
        <end position="132"/>
    </location>
</feature>
<feature type="compositionally biased region" description="Polar residues" evidence="1">
    <location>
        <begin position="104"/>
        <end position="132"/>
    </location>
</feature>
<dbReference type="eggNOG" id="COG3144">
    <property type="taxonomic scope" value="Bacteria"/>
</dbReference>
<dbReference type="InterPro" id="IPR052563">
    <property type="entry name" value="FliK"/>
</dbReference>
<dbReference type="RefSeq" id="WP_009603047.1">
    <property type="nucleotide sequence ID" value="NZ_AEIU01000108.1"/>
</dbReference>
<dbReference type="AlphaFoldDB" id="E3BPE4"/>
<reference evidence="3 4" key="1">
    <citation type="journal article" date="2012" name="Int. J. Syst. Evol. Microbiol.">
        <title>Vibrio caribbeanicus sp. nov., isolated from the marine sponge Scleritoderma cyanea.</title>
        <authorList>
            <person name="Hoffmann M."/>
            <person name="Monday S.R."/>
            <person name="Allard M.W."/>
            <person name="Strain E.A."/>
            <person name="Whittaker P."/>
            <person name="Naum M."/>
            <person name="McCarthy P.J."/>
            <person name="Lopez J.V."/>
            <person name="Fischer M."/>
            <person name="Brown E.W."/>
        </authorList>
    </citation>
    <scope>NUCLEOTIDE SEQUENCE [LARGE SCALE GENOMIC DNA]</scope>
    <source>
        <strain evidence="3 4">ATCC BAA-2122</strain>
    </source>
</reference>
<dbReference type="STRING" id="796620.VIBC2010_03952"/>
<accession>E3BPE4</accession>
<proteinExistence type="predicted"/>
<gene>
    <name evidence="3" type="ORF">VIBC2010_03952</name>
</gene>